<evidence type="ECO:0000313" key="16">
    <source>
        <dbReference type="Proteomes" id="UP000792457"/>
    </source>
</evidence>
<dbReference type="GO" id="GO:0004683">
    <property type="term" value="F:calcium/calmodulin-dependent protein kinase activity"/>
    <property type="evidence" value="ECO:0007669"/>
    <property type="project" value="UniProtKB-EC"/>
</dbReference>
<evidence type="ECO:0000256" key="11">
    <source>
        <dbReference type="ARBA" id="ARBA00047430"/>
    </source>
</evidence>
<dbReference type="SUPFAM" id="SSF56112">
    <property type="entry name" value="Protein kinase-like (PK-like)"/>
    <property type="match status" value="1"/>
</dbReference>
<dbReference type="Proteomes" id="UP000792457">
    <property type="component" value="Unassembled WGS sequence"/>
</dbReference>
<evidence type="ECO:0000256" key="5">
    <source>
        <dbReference type="ARBA" id="ARBA00022679"/>
    </source>
</evidence>
<keyword evidence="16" id="KW-1185">Reference proteome</keyword>
<evidence type="ECO:0000256" key="13">
    <source>
        <dbReference type="SAM" id="MobiDB-lite"/>
    </source>
</evidence>
<dbReference type="EC" id="2.7.11.17" evidence="2"/>
<protein>
    <recommendedName>
        <fullName evidence="2">calcium/calmodulin-dependent protein kinase</fullName>
        <ecNumber evidence="2">2.7.11.17</ecNumber>
    </recommendedName>
</protein>
<keyword evidence="7" id="KW-0418">Kinase</keyword>
<dbReference type="InterPro" id="IPR008271">
    <property type="entry name" value="Ser/Thr_kinase_AS"/>
</dbReference>
<dbReference type="PANTHER" id="PTHR24346">
    <property type="entry name" value="MAP/MICROTUBULE AFFINITY-REGULATING KINASE"/>
    <property type="match status" value="1"/>
</dbReference>
<dbReference type="GO" id="GO:0005524">
    <property type="term" value="F:ATP binding"/>
    <property type="evidence" value="ECO:0007669"/>
    <property type="project" value="UniProtKB-UniRule"/>
</dbReference>
<name>A0A8K0K3G1_LADFU</name>
<keyword evidence="4" id="KW-0723">Serine/threonine-protein kinase</keyword>
<sequence>MPATTTRDAFAAQGDSSRRIRAPRIGEIPKCQAVEEEEKGGENAPRHVRPLRPIYPDCPFSPCGSPSSSPPPPRMRRCLRGGGAAGAVSSEGDERHQKGLAGKRLNQYTLKETIGMGSYGIVKLAYNEEDHTHYAIKILSKRKLMKKAGVYGRLAPHRKSPLERVYREIAILKKLDHPNVVKLYEVLDDEVEDTIYLVFEWLEKGEILTIPTDKPLEEQVAWTYFRDIVKGIEYLHHHRVVHRDLKPSNLLLGEEGGPVRIADLGVCTEFEGQDAILTSTAGTPAFLAPEALRPEPRSKFGGKACDVWSMGITLYALVFGHLPFMDENILALHSKIQNQELTFPDDGPVKASKPLKDLISKMLNKDPKQRITLQEIKLHPWVTADGSRHLPSEEENCSAHGEVVVTEEEVRKSVRTVPRLNTLILVKSMLRHHSFTNPFSPPGLEDGASNNRDTNAEDGVHTRGRRVRGGPPLCPGGRSLSAPAVGARAWDKEAEAQGTKNAFSPK</sequence>
<dbReference type="PANTHER" id="PTHR24346:SF77">
    <property type="entry name" value="SERINE THREONINE PROTEIN KINASE"/>
    <property type="match status" value="1"/>
</dbReference>
<dbReference type="PROSITE" id="PS50011">
    <property type="entry name" value="PROTEIN_KINASE_DOM"/>
    <property type="match status" value="1"/>
</dbReference>
<accession>A0A8K0K3G1</accession>
<keyword evidence="8 12" id="KW-0067">ATP-binding</keyword>
<dbReference type="OrthoDB" id="68483at2759"/>
<dbReference type="PROSITE" id="PS00107">
    <property type="entry name" value="PROTEIN_KINASE_ATP"/>
    <property type="match status" value="1"/>
</dbReference>
<dbReference type="GO" id="GO:0005634">
    <property type="term" value="C:nucleus"/>
    <property type="evidence" value="ECO:0007669"/>
    <property type="project" value="UniProtKB-ARBA"/>
</dbReference>
<dbReference type="Gene3D" id="3.30.200.20">
    <property type="entry name" value="Phosphorylase Kinase, domain 1"/>
    <property type="match status" value="1"/>
</dbReference>
<dbReference type="PROSITE" id="PS00108">
    <property type="entry name" value="PROTEIN_KINASE_ST"/>
    <property type="match status" value="1"/>
</dbReference>
<feature type="compositionally biased region" description="Low complexity" evidence="13">
    <location>
        <begin position="469"/>
        <end position="478"/>
    </location>
</feature>
<evidence type="ECO:0000256" key="4">
    <source>
        <dbReference type="ARBA" id="ARBA00022527"/>
    </source>
</evidence>
<proteinExistence type="predicted"/>
<dbReference type="Gene3D" id="1.10.510.10">
    <property type="entry name" value="Transferase(Phosphotransferase) domain 1"/>
    <property type="match status" value="1"/>
</dbReference>
<comment type="catalytic activity">
    <reaction evidence="11">
        <text>L-seryl-[protein] + ATP = O-phospho-L-seryl-[protein] + ADP + H(+)</text>
        <dbReference type="Rhea" id="RHEA:17989"/>
        <dbReference type="Rhea" id="RHEA-COMP:9863"/>
        <dbReference type="Rhea" id="RHEA-COMP:11604"/>
        <dbReference type="ChEBI" id="CHEBI:15378"/>
        <dbReference type="ChEBI" id="CHEBI:29999"/>
        <dbReference type="ChEBI" id="CHEBI:30616"/>
        <dbReference type="ChEBI" id="CHEBI:83421"/>
        <dbReference type="ChEBI" id="CHEBI:456216"/>
        <dbReference type="EC" id="2.7.11.17"/>
    </reaction>
</comment>
<evidence type="ECO:0000256" key="6">
    <source>
        <dbReference type="ARBA" id="ARBA00022741"/>
    </source>
</evidence>
<dbReference type="GO" id="GO:0035556">
    <property type="term" value="P:intracellular signal transduction"/>
    <property type="evidence" value="ECO:0007669"/>
    <property type="project" value="TreeGrafter"/>
</dbReference>
<dbReference type="InterPro" id="IPR011009">
    <property type="entry name" value="Kinase-like_dom_sf"/>
</dbReference>
<evidence type="ECO:0000256" key="12">
    <source>
        <dbReference type="PROSITE-ProRule" id="PRU10141"/>
    </source>
</evidence>
<evidence type="ECO:0000259" key="14">
    <source>
        <dbReference type="PROSITE" id="PS50011"/>
    </source>
</evidence>
<dbReference type="GO" id="GO:0005737">
    <property type="term" value="C:cytoplasm"/>
    <property type="evidence" value="ECO:0007669"/>
    <property type="project" value="UniProtKB-SubCell"/>
</dbReference>
<dbReference type="FunFam" id="3.30.200.20:FF:000429">
    <property type="entry name" value="Calcium/calmodulin-dependent protein kinase kinase"/>
    <property type="match status" value="1"/>
</dbReference>
<evidence type="ECO:0000256" key="1">
    <source>
        <dbReference type="ARBA" id="ARBA00004496"/>
    </source>
</evidence>
<gene>
    <name evidence="15" type="ORF">J437_LFUL005648</name>
</gene>
<evidence type="ECO:0000256" key="10">
    <source>
        <dbReference type="ARBA" id="ARBA00047307"/>
    </source>
</evidence>
<evidence type="ECO:0000256" key="9">
    <source>
        <dbReference type="ARBA" id="ARBA00022860"/>
    </source>
</evidence>
<dbReference type="FunFam" id="1.10.510.10:FF:000571">
    <property type="entry name" value="Maternal embryonic leucine zipper kinase"/>
    <property type="match status" value="1"/>
</dbReference>
<dbReference type="GO" id="GO:0005516">
    <property type="term" value="F:calmodulin binding"/>
    <property type="evidence" value="ECO:0007669"/>
    <property type="project" value="UniProtKB-KW"/>
</dbReference>
<keyword evidence="9" id="KW-0112">Calmodulin-binding</keyword>
<comment type="subcellular location">
    <subcellularLocation>
        <location evidence="1">Cytoplasm</location>
    </subcellularLocation>
</comment>
<evidence type="ECO:0000256" key="7">
    <source>
        <dbReference type="ARBA" id="ARBA00022777"/>
    </source>
</evidence>
<evidence type="ECO:0000256" key="3">
    <source>
        <dbReference type="ARBA" id="ARBA00022490"/>
    </source>
</evidence>
<feature type="domain" description="Protein kinase" evidence="14">
    <location>
        <begin position="108"/>
        <end position="382"/>
    </location>
</feature>
<dbReference type="AlphaFoldDB" id="A0A8K0K3G1"/>
<reference evidence="15" key="1">
    <citation type="submission" date="2013-04" db="EMBL/GenBank/DDBJ databases">
        <authorList>
            <person name="Qu J."/>
            <person name="Murali S.C."/>
            <person name="Bandaranaike D."/>
            <person name="Bellair M."/>
            <person name="Blankenburg K."/>
            <person name="Chao H."/>
            <person name="Dinh H."/>
            <person name="Doddapaneni H."/>
            <person name="Downs B."/>
            <person name="Dugan-Rocha S."/>
            <person name="Elkadiri S."/>
            <person name="Gnanaolivu R.D."/>
            <person name="Hernandez B."/>
            <person name="Javaid M."/>
            <person name="Jayaseelan J.C."/>
            <person name="Lee S."/>
            <person name="Li M."/>
            <person name="Ming W."/>
            <person name="Munidasa M."/>
            <person name="Muniz J."/>
            <person name="Nguyen L."/>
            <person name="Ongeri F."/>
            <person name="Osuji N."/>
            <person name="Pu L.-L."/>
            <person name="Puazo M."/>
            <person name="Qu C."/>
            <person name="Quiroz J."/>
            <person name="Raj R."/>
            <person name="Weissenberger G."/>
            <person name="Xin Y."/>
            <person name="Zou X."/>
            <person name="Han Y."/>
            <person name="Richards S."/>
            <person name="Worley K."/>
            <person name="Muzny D."/>
            <person name="Gibbs R."/>
        </authorList>
    </citation>
    <scope>NUCLEOTIDE SEQUENCE</scope>
    <source>
        <strain evidence="15">Sampled in the wild</strain>
    </source>
</reference>
<comment type="caution">
    <text evidence="15">The sequence shown here is derived from an EMBL/GenBank/DDBJ whole genome shotgun (WGS) entry which is preliminary data.</text>
</comment>
<reference evidence="15" key="2">
    <citation type="submission" date="2017-10" db="EMBL/GenBank/DDBJ databases">
        <title>Ladona fulva Genome sequencing and assembly.</title>
        <authorList>
            <person name="Murali S."/>
            <person name="Richards S."/>
            <person name="Bandaranaike D."/>
            <person name="Bellair M."/>
            <person name="Blankenburg K."/>
            <person name="Chao H."/>
            <person name="Dinh H."/>
            <person name="Doddapaneni H."/>
            <person name="Dugan-Rocha S."/>
            <person name="Elkadiri S."/>
            <person name="Gnanaolivu R."/>
            <person name="Hernandez B."/>
            <person name="Skinner E."/>
            <person name="Javaid M."/>
            <person name="Lee S."/>
            <person name="Li M."/>
            <person name="Ming W."/>
            <person name="Munidasa M."/>
            <person name="Muniz J."/>
            <person name="Nguyen L."/>
            <person name="Hughes D."/>
            <person name="Osuji N."/>
            <person name="Pu L.-L."/>
            <person name="Puazo M."/>
            <person name="Qu C."/>
            <person name="Quiroz J."/>
            <person name="Raj R."/>
            <person name="Weissenberger G."/>
            <person name="Xin Y."/>
            <person name="Zou X."/>
            <person name="Han Y."/>
            <person name="Worley K."/>
            <person name="Muzny D."/>
            <person name="Gibbs R."/>
        </authorList>
    </citation>
    <scope>NUCLEOTIDE SEQUENCE</scope>
    <source>
        <strain evidence="15">Sampled in the wild</strain>
    </source>
</reference>
<dbReference type="Pfam" id="PF00069">
    <property type="entry name" value="Pkinase"/>
    <property type="match status" value="1"/>
</dbReference>
<dbReference type="SMART" id="SM00220">
    <property type="entry name" value="S_TKc"/>
    <property type="match status" value="1"/>
</dbReference>
<dbReference type="InterPro" id="IPR017441">
    <property type="entry name" value="Protein_kinase_ATP_BS"/>
</dbReference>
<feature type="binding site" evidence="12">
    <location>
        <position position="137"/>
    </location>
    <ligand>
        <name>ATP</name>
        <dbReference type="ChEBI" id="CHEBI:30616"/>
    </ligand>
</feature>
<feature type="region of interest" description="Disordered" evidence="13">
    <location>
        <begin position="1"/>
        <end position="51"/>
    </location>
</feature>
<evidence type="ECO:0000256" key="8">
    <source>
        <dbReference type="ARBA" id="ARBA00022840"/>
    </source>
</evidence>
<dbReference type="EMBL" id="KZ308301">
    <property type="protein sequence ID" value="KAG8226889.1"/>
    <property type="molecule type" value="Genomic_DNA"/>
</dbReference>
<dbReference type="InterPro" id="IPR000719">
    <property type="entry name" value="Prot_kinase_dom"/>
</dbReference>
<keyword evidence="5" id="KW-0808">Transferase</keyword>
<keyword evidence="3" id="KW-0963">Cytoplasm</keyword>
<evidence type="ECO:0000256" key="2">
    <source>
        <dbReference type="ARBA" id="ARBA00012434"/>
    </source>
</evidence>
<organism evidence="15 16">
    <name type="scientific">Ladona fulva</name>
    <name type="common">Scarce chaser dragonfly</name>
    <name type="synonym">Libellula fulva</name>
    <dbReference type="NCBI Taxonomy" id="123851"/>
    <lineage>
        <taxon>Eukaryota</taxon>
        <taxon>Metazoa</taxon>
        <taxon>Ecdysozoa</taxon>
        <taxon>Arthropoda</taxon>
        <taxon>Hexapoda</taxon>
        <taxon>Insecta</taxon>
        <taxon>Pterygota</taxon>
        <taxon>Palaeoptera</taxon>
        <taxon>Odonata</taxon>
        <taxon>Epiprocta</taxon>
        <taxon>Anisoptera</taxon>
        <taxon>Libelluloidea</taxon>
        <taxon>Libellulidae</taxon>
        <taxon>Ladona</taxon>
    </lineage>
</organism>
<keyword evidence="6 12" id="KW-0547">Nucleotide-binding</keyword>
<comment type="catalytic activity">
    <reaction evidence="10">
        <text>L-threonyl-[protein] + ATP = O-phospho-L-threonyl-[protein] + ADP + H(+)</text>
        <dbReference type="Rhea" id="RHEA:46608"/>
        <dbReference type="Rhea" id="RHEA-COMP:11060"/>
        <dbReference type="Rhea" id="RHEA-COMP:11605"/>
        <dbReference type="ChEBI" id="CHEBI:15378"/>
        <dbReference type="ChEBI" id="CHEBI:30013"/>
        <dbReference type="ChEBI" id="CHEBI:30616"/>
        <dbReference type="ChEBI" id="CHEBI:61977"/>
        <dbReference type="ChEBI" id="CHEBI:456216"/>
        <dbReference type="EC" id="2.7.11.17"/>
    </reaction>
</comment>
<feature type="region of interest" description="Disordered" evidence="13">
    <location>
        <begin position="437"/>
        <end position="506"/>
    </location>
</feature>
<evidence type="ECO:0000313" key="15">
    <source>
        <dbReference type="EMBL" id="KAG8226889.1"/>
    </source>
</evidence>